<dbReference type="Proteomes" id="UP000238157">
    <property type="component" value="Unassembled WGS sequence"/>
</dbReference>
<dbReference type="AlphaFoldDB" id="A0A2T0WA28"/>
<comment type="caution">
    <text evidence="1">The sequence shown here is derived from an EMBL/GenBank/DDBJ whole genome shotgun (WGS) entry which is preliminary data.</text>
</comment>
<accession>A0A2T0WA28</accession>
<evidence type="ECO:0000313" key="1">
    <source>
        <dbReference type="EMBL" id="PRY83547.1"/>
    </source>
</evidence>
<sequence length="63" mass="7271">MGDDLHITTYKDFNDYYEAANTPVRSKINEFHVLRFSELGDDIVPFMRPSSITNFQVAIDSDL</sequence>
<protein>
    <submittedName>
        <fullName evidence="1">Uncharacterized protein</fullName>
    </submittedName>
</protein>
<organism evidence="1 2">
    <name type="scientific">Mongoliibacter ruber</name>
    <dbReference type="NCBI Taxonomy" id="1750599"/>
    <lineage>
        <taxon>Bacteria</taxon>
        <taxon>Pseudomonadati</taxon>
        <taxon>Bacteroidota</taxon>
        <taxon>Cytophagia</taxon>
        <taxon>Cytophagales</taxon>
        <taxon>Cyclobacteriaceae</taxon>
        <taxon>Mongoliibacter</taxon>
    </lineage>
</organism>
<evidence type="ECO:0000313" key="2">
    <source>
        <dbReference type="Proteomes" id="UP000238157"/>
    </source>
</evidence>
<proteinExistence type="predicted"/>
<name>A0A2T0WA28_9BACT</name>
<dbReference type="EMBL" id="PVTR01000028">
    <property type="protein sequence ID" value="PRY83547.1"/>
    <property type="molecule type" value="Genomic_DNA"/>
</dbReference>
<reference evidence="1 2" key="1">
    <citation type="submission" date="2018-03" db="EMBL/GenBank/DDBJ databases">
        <title>Genomic Encyclopedia of Archaeal and Bacterial Type Strains, Phase II (KMG-II): from individual species to whole genera.</title>
        <authorList>
            <person name="Goeker M."/>
        </authorList>
    </citation>
    <scope>NUCLEOTIDE SEQUENCE [LARGE SCALE GENOMIC DNA]</scope>
    <source>
        <strain evidence="1 2">DSM 27929</strain>
    </source>
</reference>
<keyword evidence="2" id="KW-1185">Reference proteome</keyword>
<gene>
    <name evidence="1" type="ORF">CLW00_1285</name>
</gene>